<feature type="compositionally biased region" description="Low complexity" evidence="1">
    <location>
        <begin position="80"/>
        <end position="93"/>
    </location>
</feature>
<evidence type="ECO:0000313" key="2">
    <source>
        <dbReference type="EMBL" id="GMH54031.1"/>
    </source>
</evidence>
<name>A0A9W6ZKT2_9STRA</name>
<feature type="region of interest" description="Disordered" evidence="1">
    <location>
        <begin position="44"/>
        <end position="94"/>
    </location>
</feature>
<comment type="caution">
    <text evidence="2">The sequence shown here is derived from an EMBL/GenBank/DDBJ whole genome shotgun (WGS) entry which is preliminary data.</text>
</comment>
<organism evidence="2 3">
    <name type="scientific">Triparma laevis f. longispina</name>
    <dbReference type="NCBI Taxonomy" id="1714387"/>
    <lineage>
        <taxon>Eukaryota</taxon>
        <taxon>Sar</taxon>
        <taxon>Stramenopiles</taxon>
        <taxon>Ochrophyta</taxon>
        <taxon>Bolidophyceae</taxon>
        <taxon>Parmales</taxon>
        <taxon>Triparmaceae</taxon>
        <taxon>Triparma</taxon>
    </lineage>
</organism>
<feature type="region of interest" description="Disordered" evidence="1">
    <location>
        <begin position="1"/>
        <end position="28"/>
    </location>
</feature>
<evidence type="ECO:0000313" key="3">
    <source>
        <dbReference type="Proteomes" id="UP001165122"/>
    </source>
</evidence>
<accession>A0A9W6ZKT2</accession>
<dbReference type="Proteomes" id="UP001165122">
    <property type="component" value="Unassembled WGS sequence"/>
</dbReference>
<evidence type="ECO:0000256" key="1">
    <source>
        <dbReference type="SAM" id="MobiDB-lite"/>
    </source>
</evidence>
<sequence length="123" mass="13748">MQQPSRMFRVKQITQDSQNSVTSATSKASVPAWKVHALDVLMTSSKQTRAPGNGPHRNEGSHFTRYPAPGSSNDWHKSINNNLNFTKTKTNSKASRIQAMKAQMDRATKATSKTVQDAKWIYL</sequence>
<protein>
    <submittedName>
        <fullName evidence="2">Uncharacterized protein</fullName>
    </submittedName>
</protein>
<feature type="compositionally biased region" description="Polar residues" evidence="1">
    <location>
        <begin position="12"/>
        <end position="28"/>
    </location>
</feature>
<gene>
    <name evidence="2" type="ORF">TrLO_g12789</name>
</gene>
<keyword evidence="3" id="KW-1185">Reference proteome</keyword>
<reference evidence="3" key="1">
    <citation type="journal article" date="2023" name="Commun. Biol.">
        <title>Genome analysis of Parmales, the sister group of diatoms, reveals the evolutionary specialization of diatoms from phago-mixotrophs to photoautotrophs.</title>
        <authorList>
            <person name="Ban H."/>
            <person name="Sato S."/>
            <person name="Yoshikawa S."/>
            <person name="Yamada K."/>
            <person name="Nakamura Y."/>
            <person name="Ichinomiya M."/>
            <person name="Sato N."/>
            <person name="Blanc-Mathieu R."/>
            <person name="Endo H."/>
            <person name="Kuwata A."/>
            <person name="Ogata H."/>
        </authorList>
    </citation>
    <scope>NUCLEOTIDE SEQUENCE [LARGE SCALE GENOMIC DNA]</scope>
    <source>
        <strain evidence="3">NIES 3700</strain>
    </source>
</reference>
<proteinExistence type="predicted"/>
<dbReference type="AlphaFoldDB" id="A0A9W6ZKT2"/>
<dbReference type="EMBL" id="BRXW01000431">
    <property type="protein sequence ID" value="GMH54031.1"/>
    <property type="molecule type" value="Genomic_DNA"/>
</dbReference>